<dbReference type="RefSeq" id="WP_011996962.1">
    <property type="nucleotide sequence ID" value="NC_009727.1"/>
</dbReference>
<accession>A9KE40</accession>
<organism evidence="1 2">
    <name type="scientific">Coxiella burnetii (strain Dugway 5J108-111)</name>
    <dbReference type="NCBI Taxonomy" id="434922"/>
    <lineage>
        <taxon>Bacteria</taxon>
        <taxon>Pseudomonadati</taxon>
        <taxon>Pseudomonadota</taxon>
        <taxon>Gammaproteobacteria</taxon>
        <taxon>Legionellales</taxon>
        <taxon>Coxiellaceae</taxon>
        <taxon>Coxiella</taxon>
    </lineage>
</organism>
<gene>
    <name evidence="1" type="ordered locus">CBUD_1196</name>
</gene>
<sequence>MAATQKQTILIVKAIIIEETNMNIRSLALCFIAMLGLGISGATFAQGKGISPEFEGTLSGFYVKNNTREDYNLVLFGTHCIHWVKVNGQELKTAVALPKNSEASIELHIDQEGGSCAYEGSAIIIVSKTTKVFNDAVATLNLSGKLEPGTSSDYKQCEMRSKTYGNQKTTLDVEHITYSCKITLSKG</sequence>
<evidence type="ECO:0000313" key="1">
    <source>
        <dbReference type="EMBL" id="ABS78404.2"/>
    </source>
</evidence>
<proteinExistence type="predicted"/>
<dbReference type="EMBL" id="CP000733">
    <property type="protein sequence ID" value="ABS78404.2"/>
    <property type="molecule type" value="Genomic_DNA"/>
</dbReference>
<protein>
    <submittedName>
        <fullName evidence="1">Hypothetical exported protein</fullName>
    </submittedName>
</protein>
<dbReference type="AlphaFoldDB" id="A9KE40"/>
<dbReference type="KEGG" id="cbd:CBUD_1196"/>
<evidence type="ECO:0000313" key="2">
    <source>
        <dbReference type="Proteomes" id="UP000008555"/>
    </source>
</evidence>
<dbReference type="Proteomes" id="UP000008555">
    <property type="component" value="Chromosome"/>
</dbReference>
<dbReference type="HOGENOM" id="CLU_1599962_0_0_6"/>
<reference evidence="1 2" key="1">
    <citation type="journal article" date="2009" name="Infect. Immun.">
        <title>Comparative genomics reveal extensive transposon-mediated genomic plasticity and diversity among potential effector proteins within the genus Coxiella.</title>
        <authorList>
            <person name="Beare P.A."/>
            <person name="Unsworth N."/>
            <person name="Andoh M."/>
            <person name="Voth D.E."/>
            <person name="Omsland A."/>
            <person name="Gilk S.D."/>
            <person name="Williams K.P."/>
            <person name="Sobral B.W."/>
            <person name="Kupko J.J.III."/>
            <person name="Porcella S.F."/>
            <person name="Samuel J.E."/>
            <person name="Heinzen R.A."/>
        </authorList>
    </citation>
    <scope>NUCLEOTIDE SEQUENCE [LARGE SCALE GENOMIC DNA]</scope>
    <source>
        <strain evidence="1 2">Dugway 5J108-111</strain>
    </source>
</reference>
<name>A9KE40_COXBN</name>